<feature type="compositionally biased region" description="Polar residues" evidence="2">
    <location>
        <begin position="604"/>
        <end position="622"/>
    </location>
</feature>
<evidence type="ECO:0000256" key="1">
    <source>
        <dbReference type="SAM" id="Coils"/>
    </source>
</evidence>
<dbReference type="GO" id="GO:1990023">
    <property type="term" value="C:mitotic spindle midzone"/>
    <property type="evidence" value="ECO:0007669"/>
    <property type="project" value="TreeGrafter"/>
</dbReference>
<protein>
    <recommendedName>
        <fullName evidence="3">HAT C-terminal dimerisation domain-containing protein</fullName>
    </recommendedName>
</protein>
<dbReference type="GO" id="GO:0008017">
    <property type="term" value="F:microtubule binding"/>
    <property type="evidence" value="ECO:0007669"/>
    <property type="project" value="InterPro"/>
</dbReference>
<keyword evidence="5" id="KW-1185">Reference proteome</keyword>
<feature type="compositionally biased region" description="Polar residues" evidence="2">
    <location>
        <begin position="713"/>
        <end position="724"/>
    </location>
</feature>
<feature type="compositionally biased region" description="Low complexity" evidence="2">
    <location>
        <begin position="638"/>
        <end position="650"/>
    </location>
</feature>
<evidence type="ECO:0000313" key="4">
    <source>
        <dbReference type="EMBL" id="CAH0386684.1"/>
    </source>
</evidence>
<dbReference type="EMBL" id="OU963864">
    <property type="protein sequence ID" value="CAH0386684.1"/>
    <property type="molecule type" value="Genomic_DNA"/>
</dbReference>
<dbReference type="Pfam" id="PF05699">
    <property type="entry name" value="Dimer_Tnp_hAT"/>
    <property type="match status" value="1"/>
</dbReference>
<gene>
    <name evidence="4" type="ORF">BEMITA_LOCUS5767</name>
</gene>
<evidence type="ECO:0000259" key="3">
    <source>
        <dbReference type="Pfam" id="PF05699"/>
    </source>
</evidence>
<accession>A0A9P0A8W3</accession>
<dbReference type="PANTHER" id="PTHR19321">
    <property type="entry name" value="PROTEIN REGULATOR OF CYTOKINESIS 1 PRC1-RELATED"/>
    <property type="match status" value="1"/>
</dbReference>
<feature type="coiled-coil region" evidence="1">
    <location>
        <begin position="310"/>
        <end position="344"/>
    </location>
</feature>
<dbReference type="Pfam" id="PF03999">
    <property type="entry name" value="MAP65_ASE1"/>
    <property type="match status" value="1"/>
</dbReference>
<feature type="region of interest" description="Disordered" evidence="2">
    <location>
        <begin position="708"/>
        <end position="728"/>
    </location>
</feature>
<dbReference type="AlphaFoldDB" id="A0A9P0A8W3"/>
<feature type="compositionally biased region" description="Polar residues" evidence="2">
    <location>
        <begin position="574"/>
        <end position="583"/>
    </location>
</feature>
<dbReference type="GO" id="GO:0046983">
    <property type="term" value="F:protein dimerization activity"/>
    <property type="evidence" value="ECO:0007669"/>
    <property type="project" value="InterPro"/>
</dbReference>
<feature type="region of interest" description="Disordered" evidence="2">
    <location>
        <begin position="562"/>
        <end position="650"/>
    </location>
</feature>
<feature type="coiled-coil region" evidence="1">
    <location>
        <begin position="153"/>
        <end position="183"/>
    </location>
</feature>
<evidence type="ECO:0000256" key="2">
    <source>
        <dbReference type="SAM" id="MobiDB-lite"/>
    </source>
</evidence>
<dbReference type="Proteomes" id="UP001152759">
    <property type="component" value="Chromosome 3"/>
</dbReference>
<feature type="coiled-coil region" evidence="1">
    <location>
        <begin position="488"/>
        <end position="515"/>
    </location>
</feature>
<proteinExistence type="predicted"/>
<organism evidence="4 5">
    <name type="scientific">Bemisia tabaci</name>
    <name type="common">Sweetpotato whitefly</name>
    <name type="synonym">Aleurodes tabaci</name>
    <dbReference type="NCBI Taxonomy" id="7038"/>
    <lineage>
        <taxon>Eukaryota</taxon>
        <taxon>Metazoa</taxon>
        <taxon>Ecdysozoa</taxon>
        <taxon>Arthropoda</taxon>
        <taxon>Hexapoda</taxon>
        <taxon>Insecta</taxon>
        <taxon>Pterygota</taxon>
        <taxon>Neoptera</taxon>
        <taxon>Paraneoptera</taxon>
        <taxon>Hemiptera</taxon>
        <taxon>Sternorrhyncha</taxon>
        <taxon>Aleyrodoidea</taxon>
        <taxon>Aleyrodidae</taxon>
        <taxon>Aleyrodinae</taxon>
        <taxon>Bemisia</taxon>
    </lineage>
</organism>
<sequence length="741" mass="86177">MKYAMDVDPYEFVEETEVFRVQARELSGNLQKLSPLNLLNLIAKNDQKDTFPNVAIALRMYCTLPTTSASCERSFIFAYVLCRARRIKIGRMSANISLMEEDSADLLGHKMYHQLKPQRQKLRSLWHELYGTDPVIETTRQDAVMKHVTDLFTKMIEEEEENKEETIERVESLLKEQATLERELHIEIKANVNDKAPLCEIEANLHSALESYRCIKTERLAILQNYVTKEKQICKRLGTTPQIIDYIGVPSEDELLNFQKHLTDLEQKVAEREQIFVEKKHEILDLYSRLEAKATLSFELAVTRENEKTFKLTDNNLEKLEELLVSLRSQEDRAKAEAEELVSKLSLIWERLHESNEYREQCLITHSGYGKSAINGLKQELKRCEELKRKHIQHFIQEVRREIESWWYRLHYAENQKNMFEAYFSQDFSEELLELHELEVSKLRQYYEKNCALYQLIDERNKLWDKMNELNDKSKNTDRLFKNRGGQLLKEEKERKQIARDLPKIEKELKKLLCEYETANGSPFLFDGVSFLELMEDQWKENSACKEAQKIARKVANSTIAPSPLVDRKRKVNTPATSQSNISKRPRNEATPSKTPNRVKIRRMQNTPSTTKIPSVPLTRSQRGYKFAPPTKPAQTHSFSFRSPSTNTSSSSLASYSVFQEHLDVKEKTHIMPCRSSTSTRAALKENTQVVEIPLKSTPIRTPMKHTMIKTPRSASSKIPTPNRFTGPRLTTMRGKLPIII</sequence>
<keyword evidence="1" id="KW-0175">Coiled coil</keyword>
<dbReference type="PANTHER" id="PTHR19321:SF41">
    <property type="entry name" value="FASCETTO-RELATED"/>
    <property type="match status" value="1"/>
</dbReference>
<evidence type="ECO:0000313" key="5">
    <source>
        <dbReference type="Proteomes" id="UP001152759"/>
    </source>
</evidence>
<dbReference type="GO" id="GO:0005737">
    <property type="term" value="C:cytoplasm"/>
    <property type="evidence" value="ECO:0007669"/>
    <property type="project" value="TreeGrafter"/>
</dbReference>
<name>A0A9P0A8W3_BEMTA</name>
<dbReference type="InterPro" id="IPR008906">
    <property type="entry name" value="HATC_C_dom"/>
</dbReference>
<feature type="domain" description="HAT C-terminal dimerisation" evidence="3">
    <location>
        <begin position="23"/>
        <end position="75"/>
    </location>
</feature>
<dbReference type="GO" id="GO:0051256">
    <property type="term" value="P:mitotic spindle midzone assembly"/>
    <property type="evidence" value="ECO:0007669"/>
    <property type="project" value="TreeGrafter"/>
</dbReference>
<reference evidence="4" key="1">
    <citation type="submission" date="2021-12" db="EMBL/GenBank/DDBJ databases">
        <authorList>
            <person name="King R."/>
        </authorList>
    </citation>
    <scope>NUCLEOTIDE SEQUENCE</scope>
</reference>
<dbReference type="InterPro" id="IPR007145">
    <property type="entry name" value="MAP65_Ase1_PRC1"/>
</dbReference>
<dbReference type="Gene3D" id="1.20.58.1520">
    <property type="match status" value="1"/>
</dbReference>